<dbReference type="GeneID" id="75185769"/>
<dbReference type="SUPFAM" id="SSF51182">
    <property type="entry name" value="RmlC-like cupins"/>
    <property type="match status" value="1"/>
</dbReference>
<reference evidence="1 2" key="1">
    <citation type="submission" date="2018-10" db="EMBL/GenBank/DDBJ databases">
        <title>Isolation of pseudouridimycin from Streptomyces albus DSM 40763.</title>
        <authorList>
            <person name="Rosenqvist P."/>
            <person name="Metsae-Ketelae M."/>
            <person name="Virta P."/>
        </authorList>
    </citation>
    <scope>NUCLEOTIDE SEQUENCE [LARGE SCALE GENOMIC DNA]</scope>
    <source>
        <strain evidence="1 2">DSM 40763</strain>
    </source>
</reference>
<accession>A0A6C1BX28</accession>
<evidence type="ECO:0000313" key="1">
    <source>
        <dbReference type="EMBL" id="TGG79653.1"/>
    </source>
</evidence>
<dbReference type="EMBL" id="RCIY01000076">
    <property type="protein sequence ID" value="TGG79653.1"/>
    <property type="molecule type" value="Genomic_DNA"/>
</dbReference>
<sequence length="132" mass="13955">MTDPHTGPLDPASVPRVLCDIASLATAESAPAGAVWRLAESGRQLDANLVRIPPEGRVDTHVEPEVDVLLVVVAGEGTLDSEAGPQSLAPGCLTWLPRGTARSISAGDDGLSYLTVHRRRPGMRIRSRRDSA</sequence>
<gene>
    <name evidence="1" type="ORF">D8771_23215</name>
</gene>
<proteinExistence type="predicted"/>
<protein>
    <submittedName>
        <fullName evidence="1">Uncharacterized protein</fullName>
    </submittedName>
</protein>
<organism evidence="1 2">
    <name type="scientific">Streptomyces albus</name>
    <dbReference type="NCBI Taxonomy" id="1888"/>
    <lineage>
        <taxon>Bacteria</taxon>
        <taxon>Bacillati</taxon>
        <taxon>Actinomycetota</taxon>
        <taxon>Actinomycetes</taxon>
        <taxon>Kitasatosporales</taxon>
        <taxon>Streptomycetaceae</taxon>
        <taxon>Streptomyces</taxon>
    </lineage>
</organism>
<dbReference type="Proteomes" id="UP000298111">
    <property type="component" value="Unassembled WGS sequence"/>
</dbReference>
<dbReference type="RefSeq" id="WP_016473101.1">
    <property type="nucleotide sequence ID" value="NZ_BBQG01000013.1"/>
</dbReference>
<dbReference type="InterPro" id="IPR011051">
    <property type="entry name" value="RmlC_Cupin_sf"/>
</dbReference>
<evidence type="ECO:0000313" key="2">
    <source>
        <dbReference type="Proteomes" id="UP000298111"/>
    </source>
</evidence>
<dbReference type="AlphaFoldDB" id="A0A6C1BX28"/>
<name>A0A6C1BX28_9ACTN</name>
<dbReference type="InterPro" id="IPR014710">
    <property type="entry name" value="RmlC-like_jellyroll"/>
</dbReference>
<comment type="caution">
    <text evidence="1">The sequence shown here is derived from an EMBL/GenBank/DDBJ whole genome shotgun (WGS) entry which is preliminary data.</text>
</comment>
<dbReference type="Gene3D" id="2.60.120.10">
    <property type="entry name" value="Jelly Rolls"/>
    <property type="match status" value="1"/>
</dbReference>